<proteinExistence type="predicted"/>
<accession>M2R4Q9</accession>
<dbReference type="InterPro" id="IPR022025">
    <property type="entry name" value="Amidoligase_2"/>
</dbReference>
<keyword evidence="2" id="KW-1185">Reference proteome</keyword>
<dbReference type="EMBL" id="KB445793">
    <property type="protein sequence ID" value="EMD39540.1"/>
    <property type="molecule type" value="Genomic_DNA"/>
</dbReference>
<dbReference type="Pfam" id="PF12224">
    <property type="entry name" value="Amidoligase_2"/>
    <property type="match status" value="1"/>
</dbReference>
<evidence type="ECO:0000313" key="2">
    <source>
        <dbReference type="Proteomes" id="UP000016930"/>
    </source>
</evidence>
<dbReference type="HOGENOM" id="CLU_368008_0_0_1"/>
<dbReference type="InterPro" id="IPR032675">
    <property type="entry name" value="LRR_dom_sf"/>
</dbReference>
<name>M2R4Q9_CERS8</name>
<organism evidence="1 2">
    <name type="scientific">Ceriporiopsis subvermispora (strain B)</name>
    <name type="common">White-rot fungus</name>
    <name type="synonym">Gelatoporia subvermispora</name>
    <dbReference type="NCBI Taxonomy" id="914234"/>
    <lineage>
        <taxon>Eukaryota</taxon>
        <taxon>Fungi</taxon>
        <taxon>Dikarya</taxon>
        <taxon>Basidiomycota</taxon>
        <taxon>Agaricomycotina</taxon>
        <taxon>Agaricomycetes</taxon>
        <taxon>Polyporales</taxon>
        <taxon>Gelatoporiaceae</taxon>
        <taxon>Gelatoporia</taxon>
    </lineage>
</organism>
<dbReference type="STRING" id="914234.M2R4Q9"/>
<dbReference type="Proteomes" id="UP000016930">
    <property type="component" value="Unassembled WGS sequence"/>
</dbReference>
<dbReference type="OrthoDB" id="412402at2759"/>
<evidence type="ECO:0008006" key="3">
    <source>
        <dbReference type="Google" id="ProtNLM"/>
    </source>
</evidence>
<protein>
    <recommendedName>
        <fullName evidence="3">Amidoligase enzyme</fullName>
    </recommendedName>
</protein>
<dbReference type="AlphaFoldDB" id="M2R4Q9"/>
<dbReference type="PANTHER" id="PTHR36847">
    <property type="entry name" value="AMIDOLIGASE ENZYME"/>
    <property type="match status" value="1"/>
</dbReference>
<dbReference type="Gene3D" id="3.80.10.10">
    <property type="entry name" value="Ribonuclease Inhibitor"/>
    <property type="match status" value="1"/>
</dbReference>
<evidence type="ECO:0000313" key="1">
    <source>
        <dbReference type="EMBL" id="EMD39540.1"/>
    </source>
</evidence>
<sequence length="757" mass="86649">MSVAPDLLTLGIELELVVQGDQETIRQQMATFLSSSLNVAVVAPPDPRYRDAKAWILKTDGSIRWEDHKIQPPPRAAIEIVSPVFTDRASQRQTREKWQRDLKEVFETVKSNYTIGVNKSTAYHIHVGVGVSGVRLEHRFNLVEMKKIATAYVRLEAIDKLHAPHRADKVTNPAYYVNTVVGNRTLKGMLAEQVVELIWSTQTTEALVKILNPEAELGNIDSRRYYRVNFCSNNVHGTIEFRQHEGTDDLQAIYAWAELVLAFVRSALGKSEETMKRWGRHPEALQDFIGPDVHGKMVSLPSTNHPHIPRVRSLPSELRKMDHDRPPTTDAKVPMGYDLLRASCLLAERCIEYLKPRYWVFRALAAWVIHVCTRIKRIVPRGHRKAASEPCREDHSSIGNSTPALDQRWNLDTLGHIISYLPTTDLPKAAAVSWDWALAARAPLYAHIQFDTDLDSTSFLIRTIRGCPHLLPLIRSISMNIGINRADVEWLQLLPEDTIHTFEVNQWGTEDDVATFILSTPSIRHVRHLACRNRFIQNCEQLKTCFALPKLESLRLWTSFPVDEIQSISIPPNLTCLHLTLYNYSPFVLRVLAAFGPQLAEFGLFLDYKHPTGEQISELFQAFEIHIRHIRRLSYRSMHRTRKPYLDTLPHIFPSLEELHVGPGTYSYALLNNIPSNICRLRLDHDYSMPQFPFKAVRNLISRAGRGQLRLESLAIYLRWDDSDITPYTSLGDMCKKRGIDFELKIRSPSVDSEDFY</sequence>
<reference evidence="1 2" key="1">
    <citation type="journal article" date="2012" name="Proc. Natl. Acad. Sci. U.S.A.">
        <title>Comparative genomics of Ceriporiopsis subvermispora and Phanerochaete chrysosporium provide insight into selective ligninolysis.</title>
        <authorList>
            <person name="Fernandez-Fueyo E."/>
            <person name="Ruiz-Duenas F.J."/>
            <person name="Ferreira P."/>
            <person name="Floudas D."/>
            <person name="Hibbett D.S."/>
            <person name="Canessa P."/>
            <person name="Larrondo L.F."/>
            <person name="James T.Y."/>
            <person name="Seelenfreund D."/>
            <person name="Lobos S."/>
            <person name="Polanco R."/>
            <person name="Tello M."/>
            <person name="Honda Y."/>
            <person name="Watanabe T."/>
            <person name="Watanabe T."/>
            <person name="Ryu J.S."/>
            <person name="Kubicek C.P."/>
            <person name="Schmoll M."/>
            <person name="Gaskell J."/>
            <person name="Hammel K.E."/>
            <person name="St John F.J."/>
            <person name="Vanden Wymelenberg A."/>
            <person name="Sabat G."/>
            <person name="Splinter BonDurant S."/>
            <person name="Syed K."/>
            <person name="Yadav J.S."/>
            <person name="Doddapaneni H."/>
            <person name="Subramanian V."/>
            <person name="Lavin J.L."/>
            <person name="Oguiza J.A."/>
            <person name="Perez G."/>
            <person name="Pisabarro A.G."/>
            <person name="Ramirez L."/>
            <person name="Santoyo F."/>
            <person name="Master E."/>
            <person name="Coutinho P.M."/>
            <person name="Henrissat B."/>
            <person name="Lombard V."/>
            <person name="Magnuson J.K."/>
            <person name="Kuees U."/>
            <person name="Hori C."/>
            <person name="Igarashi K."/>
            <person name="Samejima M."/>
            <person name="Held B.W."/>
            <person name="Barry K.W."/>
            <person name="LaButti K.M."/>
            <person name="Lapidus A."/>
            <person name="Lindquist E.A."/>
            <person name="Lucas S.M."/>
            <person name="Riley R."/>
            <person name="Salamov A.A."/>
            <person name="Hoffmeister D."/>
            <person name="Schwenk D."/>
            <person name="Hadar Y."/>
            <person name="Yarden O."/>
            <person name="de Vries R.P."/>
            <person name="Wiebenga A."/>
            <person name="Stenlid J."/>
            <person name="Eastwood D."/>
            <person name="Grigoriev I.V."/>
            <person name="Berka R.M."/>
            <person name="Blanchette R.A."/>
            <person name="Kersten P."/>
            <person name="Martinez A.T."/>
            <person name="Vicuna R."/>
            <person name="Cullen D."/>
        </authorList>
    </citation>
    <scope>NUCLEOTIDE SEQUENCE [LARGE SCALE GENOMIC DNA]</scope>
    <source>
        <strain evidence="1 2">B</strain>
    </source>
</reference>
<dbReference type="PANTHER" id="PTHR36847:SF1">
    <property type="entry name" value="AMIDOLIGASE ENZYME"/>
    <property type="match status" value="1"/>
</dbReference>
<gene>
    <name evidence="1" type="ORF">CERSUDRAFT_121791</name>
</gene>